<comment type="caution">
    <text evidence="10">The sequence shown here is derived from an EMBL/GenBank/DDBJ whole genome shotgun (WGS) entry which is preliminary data.</text>
</comment>
<comment type="cofactor">
    <cofactor evidence="7">
        <name>Mg(2+)</name>
        <dbReference type="ChEBI" id="CHEBI:18420"/>
    </cofactor>
</comment>
<dbReference type="NCBIfam" id="TIGR02729">
    <property type="entry name" value="Obg_CgtA"/>
    <property type="match status" value="1"/>
</dbReference>
<evidence type="ECO:0000256" key="1">
    <source>
        <dbReference type="ARBA" id="ARBA00007699"/>
    </source>
</evidence>
<comment type="function">
    <text evidence="7">An essential GTPase which binds GTP, GDP and possibly (p)ppGpp with moderate affinity, with high nucleotide exchange rates and a fairly low GTP hydrolysis rate. Plays a role in control of the cell cycle, stress response, ribosome biogenesis and in those bacteria that undergo differentiation, in morphogenesis control.</text>
</comment>
<feature type="binding site" evidence="7">
    <location>
        <position position="192"/>
    </location>
    <ligand>
        <name>Mg(2+)</name>
        <dbReference type="ChEBI" id="CHEBI:18420"/>
    </ligand>
</feature>
<protein>
    <recommendedName>
        <fullName evidence="7">GTPase Obg</fullName>
        <ecNumber evidence="7">3.6.5.-</ecNumber>
    </recommendedName>
    <alternativeName>
        <fullName evidence="7">GTP-binding protein Obg</fullName>
    </alternativeName>
</protein>
<dbReference type="EC" id="3.6.5.-" evidence="7"/>
<dbReference type="SUPFAM" id="SSF82051">
    <property type="entry name" value="Obg GTP-binding protein N-terminal domain"/>
    <property type="match status" value="1"/>
</dbReference>
<dbReference type="InterPro" id="IPR014100">
    <property type="entry name" value="GTP-bd_Obg/CgtA"/>
</dbReference>
<dbReference type="GO" id="GO:0005737">
    <property type="term" value="C:cytoplasm"/>
    <property type="evidence" value="ECO:0007669"/>
    <property type="project" value="UniProtKB-SubCell"/>
</dbReference>
<feature type="binding site" evidence="7">
    <location>
        <begin position="165"/>
        <end position="172"/>
    </location>
    <ligand>
        <name>GTP</name>
        <dbReference type="ChEBI" id="CHEBI:37565"/>
    </ligand>
</feature>
<dbReference type="GO" id="GO:0003924">
    <property type="term" value="F:GTPase activity"/>
    <property type="evidence" value="ECO:0007669"/>
    <property type="project" value="UniProtKB-UniRule"/>
</dbReference>
<feature type="binding site" evidence="7">
    <location>
        <position position="172"/>
    </location>
    <ligand>
        <name>Mg(2+)</name>
        <dbReference type="ChEBI" id="CHEBI:18420"/>
    </ligand>
</feature>
<evidence type="ECO:0000256" key="6">
    <source>
        <dbReference type="ARBA" id="ARBA00023134"/>
    </source>
</evidence>
<dbReference type="CDD" id="cd01898">
    <property type="entry name" value="Obg"/>
    <property type="match status" value="1"/>
</dbReference>
<dbReference type="FunFam" id="2.70.210.12:FF:000001">
    <property type="entry name" value="GTPase Obg"/>
    <property type="match status" value="1"/>
</dbReference>
<dbReference type="GO" id="GO:0005525">
    <property type="term" value="F:GTP binding"/>
    <property type="evidence" value="ECO:0007669"/>
    <property type="project" value="UniProtKB-UniRule"/>
</dbReference>
<dbReference type="PIRSF" id="PIRSF002401">
    <property type="entry name" value="GTP_bd_Obg/CgtA"/>
    <property type="match status" value="1"/>
</dbReference>
<feature type="binding site" evidence="7">
    <location>
        <begin position="190"/>
        <end position="194"/>
    </location>
    <ligand>
        <name>GTP</name>
        <dbReference type="ChEBI" id="CHEBI:37565"/>
    </ligand>
</feature>
<evidence type="ECO:0000256" key="7">
    <source>
        <dbReference type="HAMAP-Rule" id="MF_01454"/>
    </source>
</evidence>
<comment type="similarity">
    <text evidence="1 7">Belongs to the TRAFAC class OBG-HflX-like GTPase superfamily. OBG GTPase family.</text>
</comment>
<dbReference type="InterPro" id="IPR006073">
    <property type="entry name" value="GTP-bd"/>
</dbReference>
<dbReference type="PROSITE" id="PS51710">
    <property type="entry name" value="G_OBG"/>
    <property type="match status" value="1"/>
</dbReference>
<feature type="domain" description="Obg" evidence="9">
    <location>
        <begin position="3"/>
        <end position="158"/>
    </location>
</feature>
<dbReference type="PRINTS" id="PR00326">
    <property type="entry name" value="GTP1OBG"/>
</dbReference>
<name>A0A1F8BF24_9BACT</name>
<gene>
    <name evidence="7" type="primary">obg</name>
    <name evidence="10" type="ORF">A3A52_00030</name>
</gene>
<keyword evidence="3 7" id="KW-0547">Nucleotide-binding</keyword>
<dbReference type="Gene3D" id="2.70.210.12">
    <property type="entry name" value="GTP1/OBG domain"/>
    <property type="match status" value="1"/>
</dbReference>
<feature type="binding site" evidence="7">
    <location>
        <begin position="274"/>
        <end position="277"/>
    </location>
    <ligand>
        <name>GTP</name>
        <dbReference type="ChEBI" id="CHEBI:37565"/>
    </ligand>
</feature>
<dbReference type="PANTHER" id="PTHR11702">
    <property type="entry name" value="DEVELOPMENTALLY REGULATED GTP-BINDING PROTEIN-RELATED"/>
    <property type="match status" value="1"/>
</dbReference>
<evidence type="ECO:0000313" key="10">
    <source>
        <dbReference type="EMBL" id="OGM61918.1"/>
    </source>
</evidence>
<keyword evidence="4 7" id="KW-0378">Hydrolase</keyword>
<accession>A0A1F8BF24</accession>
<keyword evidence="6 7" id="KW-0342">GTP-binding</keyword>
<dbReference type="InterPro" id="IPR006169">
    <property type="entry name" value="GTP1_OBG_dom"/>
</dbReference>
<dbReference type="InterPro" id="IPR027417">
    <property type="entry name" value="P-loop_NTPase"/>
</dbReference>
<dbReference type="EMBL" id="MGHE01000035">
    <property type="protein sequence ID" value="OGM61918.1"/>
    <property type="molecule type" value="Genomic_DNA"/>
</dbReference>
<evidence type="ECO:0000256" key="4">
    <source>
        <dbReference type="ARBA" id="ARBA00022801"/>
    </source>
</evidence>
<feature type="binding site" evidence="7">
    <location>
        <begin position="302"/>
        <end position="304"/>
    </location>
    <ligand>
        <name>GTP</name>
        <dbReference type="ChEBI" id="CHEBI:37565"/>
    </ligand>
</feature>
<dbReference type="PANTHER" id="PTHR11702:SF31">
    <property type="entry name" value="MITOCHONDRIAL RIBOSOME-ASSOCIATED GTPASE 2"/>
    <property type="match status" value="1"/>
</dbReference>
<evidence type="ECO:0000313" key="11">
    <source>
        <dbReference type="Proteomes" id="UP000177060"/>
    </source>
</evidence>
<feature type="binding site" evidence="7">
    <location>
        <begin position="207"/>
        <end position="210"/>
    </location>
    <ligand>
        <name>GTP</name>
        <dbReference type="ChEBI" id="CHEBI:37565"/>
    </ligand>
</feature>
<dbReference type="SUPFAM" id="SSF52540">
    <property type="entry name" value="P-loop containing nucleoside triphosphate hydrolases"/>
    <property type="match status" value="1"/>
</dbReference>
<comment type="subcellular location">
    <subcellularLocation>
        <location evidence="7">Cytoplasm</location>
    </subcellularLocation>
</comment>
<evidence type="ECO:0000259" key="9">
    <source>
        <dbReference type="PROSITE" id="PS51883"/>
    </source>
</evidence>
<dbReference type="HAMAP" id="MF_01454">
    <property type="entry name" value="GTPase_Obg"/>
    <property type="match status" value="1"/>
</dbReference>
<dbReference type="NCBIfam" id="NF008956">
    <property type="entry name" value="PRK12299.1"/>
    <property type="match status" value="1"/>
</dbReference>
<evidence type="ECO:0000256" key="3">
    <source>
        <dbReference type="ARBA" id="ARBA00022741"/>
    </source>
</evidence>
<dbReference type="InterPro" id="IPR031167">
    <property type="entry name" value="G_OBG"/>
</dbReference>
<dbReference type="PROSITE" id="PS51883">
    <property type="entry name" value="OBG"/>
    <property type="match status" value="1"/>
</dbReference>
<comment type="subunit">
    <text evidence="7">Monomer.</text>
</comment>
<keyword evidence="2 7" id="KW-0963">Cytoplasm</keyword>
<evidence type="ECO:0000259" key="8">
    <source>
        <dbReference type="PROSITE" id="PS51710"/>
    </source>
</evidence>
<dbReference type="InterPro" id="IPR006074">
    <property type="entry name" value="GTP1-OBG_CS"/>
</dbReference>
<reference evidence="10 11" key="1">
    <citation type="journal article" date="2016" name="Nat. Commun.">
        <title>Thousands of microbial genomes shed light on interconnected biogeochemical processes in an aquifer system.</title>
        <authorList>
            <person name="Anantharaman K."/>
            <person name="Brown C.T."/>
            <person name="Hug L.A."/>
            <person name="Sharon I."/>
            <person name="Castelle C.J."/>
            <person name="Probst A.J."/>
            <person name="Thomas B.C."/>
            <person name="Singh A."/>
            <person name="Wilkins M.J."/>
            <person name="Karaoz U."/>
            <person name="Brodie E.L."/>
            <person name="Williams K.H."/>
            <person name="Hubbard S.S."/>
            <person name="Banfield J.F."/>
        </authorList>
    </citation>
    <scope>NUCLEOTIDE SEQUENCE [LARGE SCALE GENOMIC DNA]</scope>
</reference>
<dbReference type="Gene3D" id="3.40.50.300">
    <property type="entry name" value="P-loop containing nucleotide triphosphate hydrolases"/>
    <property type="match status" value="1"/>
</dbReference>
<proteinExistence type="inferred from homology"/>
<dbReference type="Pfam" id="PF01926">
    <property type="entry name" value="MMR_HSR1"/>
    <property type="match status" value="1"/>
</dbReference>
<dbReference type="Proteomes" id="UP000177060">
    <property type="component" value="Unassembled WGS sequence"/>
</dbReference>
<dbReference type="GO" id="GO:0042254">
    <property type="term" value="P:ribosome biogenesis"/>
    <property type="evidence" value="ECO:0007669"/>
    <property type="project" value="UniProtKB-UniRule"/>
</dbReference>
<dbReference type="Pfam" id="PF01018">
    <property type="entry name" value="GTP1_OBG"/>
    <property type="match status" value="1"/>
</dbReference>
<evidence type="ECO:0000256" key="5">
    <source>
        <dbReference type="ARBA" id="ARBA00022842"/>
    </source>
</evidence>
<sequence>MLNMFVDEAEIILKGGHGGAGIVSFGKRMGSGPDGGNGGRGGNVYLLTDADLTLLNQFTAKYLFEADDGHRGGKNRKTGKDGEHLEIRVPIGTSVIDKKSRETLFEMKKIGQRELICVGGKGGRGNYEFRNPRRTTPEFAQPGLSGERRTVVLVLKLIADFGLIGLPNAGKSSLLNELTNARVKVAAYVFTTLYPSLGVFKDKVIADIPGLIEGASFGRGLGVSFLKHIEKVGILLHCISSESKNPAKDYETVAKEMKSYNKKLAKKSEVILITKSDLTDAKALSAIKRKLKKYAPKIIAVSIHDWDSIEELKNLISDKT</sequence>
<feature type="domain" description="OBG-type G" evidence="8">
    <location>
        <begin position="159"/>
        <end position="320"/>
    </location>
</feature>
<dbReference type="InterPro" id="IPR045086">
    <property type="entry name" value="OBG_GTPase"/>
</dbReference>
<dbReference type="AlphaFoldDB" id="A0A1F8BF24"/>
<dbReference type="InterPro" id="IPR036726">
    <property type="entry name" value="GTP1_OBG_dom_sf"/>
</dbReference>
<organism evidence="10 11">
    <name type="scientific">Candidatus Woesebacteria bacterium RIFCSPLOWO2_01_FULL_39_14</name>
    <dbReference type="NCBI Taxonomy" id="1802518"/>
    <lineage>
        <taxon>Bacteria</taxon>
        <taxon>Candidatus Woeseibacteriota</taxon>
    </lineage>
</organism>
<dbReference type="GO" id="GO:0000287">
    <property type="term" value="F:magnesium ion binding"/>
    <property type="evidence" value="ECO:0007669"/>
    <property type="project" value="InterPro"/>
</dbReference>
<keyword evidence="5 7" id="KW-0460">Magnesium</keyword>
<keyword evidence="7" id="KW-0479">Metal-binding</keyword>
<evidence type="ECO:0000256" key="2">
    <source>
        <dbReference type="ARBA" id="ARBA00022490"/>
    </source>
</evidence>
<dbReference type="PROSITE" id="PS00905">
    <property type="entry name" value="GTP1_OBG"/>
    <property type="match status" value="1"/>
</dbReference>